<accession>A0ABY2NUV2</accession>
<gene>
    <name evidence="1" type="ORF">EHQ95_00345</name>
</gene>
<comment type="caution">
    <text evidence="1">The sequence shown here is derived from an EMBL/GenBank/DDBJ whole genome shotgun (WGS) entry which is preliminary data.</text>
</comment>
<sequence length="251" mass="29657">MEQNNLSQYELSALYALIALQIKQQIDPFSYARSTDLSTKNVNDNILILLEKLKNKEATTYYNQIQNSDSVENSRVRFDMLRSIYSSVKERSFFFGSTGYERNEEDLVQDEESPHHQTIDKSNKKINESESLAITALMRYFPQHKIIKEAKMLNYRVDAILMPINDDFDLPIIFIEYKQILTKNTIETENIKSKQLNKVFEKESFHVLLYSSISAKRILEELSDKIFPIRYDERNDRINLEELNRLVEKIY</sequence>
<organism evidence="1 2">
    <name type="scientific">Leptospira vanthielii</name>
    <dbReference type="NCBI Taxonomy" id="293085"/>
    <lineage>
        <taxon>Bacteria</taxon>
        <taxon>Pseudomonadati</taxon>
        <taxon>Spirochaetota</taxon>
        <taxon>Spirochaetia</taxon>
        <taxon>Leptospirales</taxon>
        <taxon>Leptospiraceae</taxon>
        <taxon>Leptospira</taxon>
    </lineage>
</organism>
<evidence type="ECO:0008006" key="3">
    <source>
        <dbReference type="Google" id="ProtNLM"/>
    </source>
</evidence>
<proteinExistence type="predicted"/>
<name>A0ABY2NUV2_9LEPT</name>
<protein>
    <recommendedName>
        <fullName evidence="3">DUF2726 domain-containing protein</fullName>
    </recommendedName>
</protein>
<dbReference type="RefSeq" id="WP_135656376.1">
    <property type="nucleotide sequence ID" value="NZ_RQHF01000006.1"/>
</dbReference>
<dbReference type="Proteomes" id="UP000298112">
    <property type="component" value="Unassembled WGS sequence"/>
</dbReference>
<reference evidence="2" key="1">
    <citation type="journal article" date="2019" name="PLoS Negl. Trop. Dis.">
        <title>Revisiting the worldwide diversity of Leptospira species in the environment.</title>
        <authorList>
            <person name="Vincent A.T."/>
            <person name="Schiettekatte O."/>
            <person name="Bourhy P."/>
            <person name="Veyrier F.J."/>
            <person name="Picardeau M."/>
        </authorList>
    </citation>
    <scope>NUCLEOTIDE SEQUENCE [LARGE SCALE GENOMIC DNA]</scope>
    <source>
        <strain evidence="2">201601955</strain>
    </source>
</reference>
<keyword evidence="2" id="KW-1185">Reference proteome</keyword>
<dbReference type="EMBL" id="RQHF01000006">
    <property type="protein sequence ID" value="TGM61733.1"/>
    <property type="molecule type" value="Genomic_DNA"/>
</dbReference>
<evidence type="ECO:0000313" key="2">
    <source>
        <dbReference type="Proteomes" id="UP000298112"/>
    </source>
</evidence>
<evidence type="ECO:0000313" key="1">
    <source>
        <dbReference type="EMBL" id="TGM61733.1"/>
    </source>
</evidence>